<keyword evidence="2" id="KW-1185">Reference proteome</keyword>
<reference evidence="1" key="1">
    <citation type="submission" date="2025-08" db="UniProtKB">
        <authorList>
            <consortium name="Ensembl"/>
        </authorList>
    </citation>
    <scope>IDENTIFICATION</scope>
</reference>
<name>A0A3Q2Y8L3_HIPCM</name>
<proteinExistence type="predicted"/>
<dbReference type="Proteomes" id="UP000264820">
    <property type="component" value="Unplaced"/>
</dbReference>
<evidence type="ECO:0000313" key="2">
    <source>
        <dbReference type="Proteomes" id="UP000264820"/>
    </source>
</evidence>
<organism evidence="1 2">
    <name type="scientific">Hippocampus comes</name>
    <name type="common">Tiger tail seahorse</name>
    <dbReference type="NCBI Taxonomy" id="109280"/>
    <lineage>
        <taxon>Eukaryota</taxon>
        <taxon>Metazoa</taxon>
        <taxon>Chordata</taxon>
        <taxon>Craniata</taxon>
        <taxon>Vertebrata</taxon>
        <taxon>Euteleostomi</taxon>
        <taxon>Actinopterygii</taxon>
        <taxon>Neopterygii</taxon>
        <taxon>Teleostei</taxon>
        <taxon>Neoteleostei</taxon>
        <taxon>Acanthomorphata</taxon>
        <taxon>Syngnathiaria</taxon>
        <taxon>Syngnathiformes</taxon>
        <taxon>Syngnathoidei</taxon>
        <taxon>Syngnathidae</taxon>
        <taxon>Hippocampus</taxon>
    </lineage>
</organism>
<dbReference type="GeneTree" id="ENSGT01150000289818"/>
<sequence length="251" mass="27988">MPRSDARHLPQCMRHHGEIIFDFPDDWHLTFNAVTLCNPNDINQLVLVKNCRHGHRLLQALLCPVDLFLLLLYGQQSHLKIMNNNPNDRTIFFHQSKILVQRFLPGFVFPLFTVFSEGFLLALVHITPLPVFVESALALVTEMFSKDGLQGAQTLHGADVAHHSDHHERGGLNDGNRLHLFTLCLLWGGNRTVILKVGVGHASLVSQEGGEVHRLAGVIFRPSTHSASVPFATLAGEKAQVSMAWCVKFAM</sequence>
<dbReference type="OMA" id="DVRTETW"/>
<evidence type="ECO:0000313" key="1">
    <source>
        <dbReference type="Ensembl" id="ENSHCOP00000013433.1"/>
    </source>
</evidence>
<dbReference type="Ensembl" id="ENSHCOT00000027309.1">
    <property type="protein sequence ID" value="ENSHCOP00000013433.1"/>
    <property type="gene ID" value="ENSHCOG00000016591.1"/>
</dbReference>
<reference evidence="1" key="2">
    <citation type="submission" date="2025-09" db="UniProtKB">
        <authorList>
            <consortium name="Ensembl"/>
        </authorList>
    </citation>
    <scope>IDENTIFICATION</scope>
</reference>
<accession>A0A3Q2Y8L3</accession>
<dbReference type="AlphaFoldDB" id="A0A3Q2Y8L3"/>
<protein>
    <submittedName>
        <fullName evidence="1">Uncharacterized protein</fullName>
    </submittedName>
</protein>